<dbReference type="CDD" id="cd16913">
    <property type="entry name" value="YkuD_like"/>
    <property type="match status" value="1"/>
</dbReference>
<comment type="pathway">
    <text evidence="1 13">Cell wall biogenesis; peptidoglycan biosynthesis.</text>
</comment>
<evidence type="ECO:0000256" key="4">
    <source>
        <dbReference type="ARBA" id="ARBA00022729"/>
    </source>
</evidence>
<keyword evidence="6 13" id="KW-0573">Peptidoglycan synthesis</keyword>
<feature type="active site" description="Proton donor/acceptor" evidence="13">
    <location>
        <position position="363"/>
    </location>
</feature>
<keyword evidence="2" id="KW-1003">Cell membrane</keyword>
<protein>
    <submittedName>
        <fullName evidence="15">L,D-transpeptidase catalytic domain</fullName>
    </submittedName>
</protein>
<dbReference type="FunFam" id="2.40.440.10:FF:000005">
    <property type="entry name" value="L,D-transpeptidase 2"/>
    <property type="match status" value="1"/>
</dbReference>
<dbReference type="Pfam" id="PF17964">
    <property type="entry name" value="Big_10"/>
    <property type="match status" value="1"/>
</dbReference>
<dbReference type="GO" id="GO:0018104">
    <property type="term" value="P:peptidoglycan-protein cross-linking"/>
    <property type="evidence" value="ECO:0007669"/>
    <property type="project" value="TreeGrafter"/>
</dbReference>
<keyword evidence="10" id="KW-0012">Acyltransferase</keyword>
<reference evidence="16" key="1">
    <citation type="submission" date="2016-10" db="EMBL/GenBank/DDBJ databases">
        <authorList>
            <person name="Varghese N."/>
            <person name="Submissions S."/>
        </authorList>
    </citation>
    <scope>NUCLEOTIDE SEQUENCE [LARGE SCALE GENOMIC DNA]</scope>
    <source>
        <strain evidence="16">DSM 44498</strain>
    </source>
</reference>
<sequence length="435" mass="45811">MDGFTQVGQGRRVSDRKLRGDRWQYEDGETLIEIRKKVVVTLRTRTAGIVAVVALTFLATACTIGDTGTSEPPTTTQAAPASIAVPAAAGAPINPTTPIVVTATGGRLTTVTVTNPADAGAPVSGALAPDGTSWTSTAPLGYGSTYTVVADAANPDGAPVEQTFTVTTMTPDSTAYANVVPAPEVVADTGIGVGQPMVFQFTAPVANKAAVQERLHVTTTPPQPGAWYWTDDQNAHYRAANYWAPGTKIHIEADVFGVDLGDGVFGAENNAADYTVHDSWVAKADGASEVLTVFHNGVQETSMPMSLGSPDHPSHEGPHVVSDRQQSIIMDSCTYGVCAGDPDYYREKVDLNLRISNDGEFVHSAPWSVGDQGNSNVSHGCVNLAPANAQWMFDHFGIGDVVEITNSGGPILPVWDTYGDWEVPWAEWQAGNATG</sequence>
<keyword evidence="7" id="KW-0472">Membrane</keyword>
<accession>A0A1H4XR16</accession>
<dbReference type="GO" id="GO:0008360">
    <property type="term" value="P:regulation of cell shape"/>
    <property type="evidence" value="ECO:0007669"/>
    <property type="project" value="UniProtKB-UniRule"/>
</dbReference>
<dbReference type="GO" id="GO:0071972">
    <property type="term" value="F:peptidoglycan L,D-transpeptidase activity"/>
    <property type="evidence" value="ECO:0007669"/>
    <property type="project" value="TreeGrafter"/>
</dbReference>
<evidence type="ECO:0000256" key="12">
    <source>
        <dbReference type="ARBA" id="ARBA00060592"/>
    </source>
</evidence>
<comment type="pathway">
    <text evidence="12">Glycan biosynthesis.</text>
</comment>
<dbReference type="PANTHER" id="PTHR30582:SF2">
    <property type="entry name" value="L,D-TRANSPEPTIDASE YCIB-RELATED"/>
    <property type="match status" value="1"/>
</dbReference>
<dbReference type="Pfam" id="PF03734">
    <property type="entry name" value="YkuD"/>
    <property type="match status" value="1"/>
</dbReference>
<evidence type="ECO:0000256" key="11">
    <source>
        <dbReference type="ARBA" id="ARBA00023316"/>
    </source>
</evidence>
<keyword evidence="5 13" id="KW-0133">Cell shape</keyword>
<dbReference type="PROSITE" id="PS52029">
    <property type="entry name" value="LD_TPASE"/>
    <property type="match status" value="1"/>
</dbReference>
<evidence type="ECO:0000256" key="8">
    <source>
        <dbReference type="ARBA" id="ARBA00023139"/>
    </source>
</evidence>
<feature type="domain" description="L,D-TPase catalytic" evidence="14">
    <location>
        <begin position="280"/>
        <end position="405"/>
    </location>
</feature>
<dbReference type="EMBL" id="FNSV01000005">
    <property type="protein sequence ID" value="SED07301.1"/>
    <property type="molecule type" value="Genomic_DNA"/>
</dbReference>
<keyword evidence="8" id="KW-0564">Palmitate</keyword>
<dbReference type="Proteomes" id="UP000183561">
    <property type="component" value="Unassembled WGS sequence"/>
</dbReference>
<keyword evidence="16" id="KW-1185">Reference proteome</keyword>
<evidence type="ECO:0000259" key="14">
    <source>
        <dbReference type="PROSITE" id="PS52029"/>
    </source>
</evidence>
<dbReference type="InterPro" id="IPR038063">
    <property type="entry name" value="Transpep_catalytic_dom"/>
</dbReference>
<keyword evidence="4" id="KW-0732">Signal</keyword>
<dbReference type="UniPathway" id="UPA00219"/>
<name>A0A1H4XR16_9NOCA</name>
<feature type="active site" description="Nucleophile" evidence="13">
    <location>
        <position position="381"/>
    </location>
</feature>
<dbReference type="GO" id="GO:0071555">
    <property type="term" value="P:cell wall organization"/>
    <property type="evidence" value="ECO:0007669"/>
    <property type="project" value="UniProtKB-UniRule"/>
</dbReference>
<evidence type="ECO:0000256" key="10">
    <source>
        <dbReference type="ARBA" id="ARBA00023315"/>
    </source>
</evidence>
<evidence type="ECO:0000256" key="9">
    <source>
        <dbReference type="ARBA" id="ARBA00023288"/>
    </source>
</evidence>
<evidence type="ECO:0000256" key="3">
    <source>
        <dbReference type="ARBA" id="ARBA00022679"/>
    </source>
</evidence>
<dbReference type="Gene3D" id="2.40.440.10">
    <property type="entry name" value="L,D-transpeptidase catalytic domain-like"/>
    <property type="match status" value="1"/>
</dbReference>
<evidence type="ECO:0000256" key="6">
    <source>
        <dbReference type="ARBA" id="ARBA00022984"/>
    </source>
</evidence>
<dbReference type="AlphaFoldDB" id="A0A1H4XR16"/>
<dbReference type="GO" id="GO:0005576">
    <property type="term" value="C:extracellular region"/>
    <property type="evidence" value="ECO:0007669"/>
    <property type="project" value="TreeGrafter"/>
</dbReference>
<dbReference type="InterPro" id="IPR050979">
    <property type="entry name" value="LD-transpeptidase"/>
</dbReference>
<evidence type="ECO:0000313" key="16">
    <source>
        <dbReference type="Proteomes" id="UP000183561"/>
    </source>
</evidence>
<dbReference type="Gene3D" id="2.60.40.3710">
    <property type="match status" value="1"/>
</dbReference>
<evidence type="ECO:0000256" key="5">
    <source>
        <dbReference type="ARBA" id="ARBA00022960"/>
    </source>
</evidence>
<dbReference type="Gene3D" id="2.60.40.3780">
    <property type="match status" value="1"/>
</dbReference>
<proteinExistence type="predicted"/>
<evidence type="ECO:0000256" key="2">
    <source>
        <dbReference type="ARBA" id="ARBA00022475"/>
    </source>
</evidence>
<evidence type="ECO:0000256" key="13">
    <source>
        <dbReference type="PROSITE-ProRule" id="PRU01373"/>
    </source>
</evidence>
<evidence type="ECO:0000313" key="15">
    <source>
        <dbReference type="EMBL" id="SED07301.1"/>
    </source>
</evidence>
<keyword evidence="9" id="KW-0449">Lipoprotein</keyword>
<dbReference type="PANTHER" id="PTHR30582">
    <property type="entry name" value="L,D-TRANSPEPTIDASE"/>
    <property type="match status" value="1"/>
</dbReference>
<dbReference type="InterPro" id="IPR005490">
    <property type="entry name" value="LD_TPept_cat_dom"/>
</dbReference>
<dbReference type="GO" id="GO:0016746">
    <property type="term" value="F:acyltransferase activity"/>
    <property type="evidence" value="ECO:0007669"/>
    <property type="project" value="UniProtKB-KW"/>
</dbReference>
<keyword evidence="11 13" id="KW-0961">Cell wall biogenesis/degradation</keyword>
<dbReference type="SUPFAM" id="SSF141523">
    <property type="entry name" value="L,D-transpeptidase catalytic domain-like"/>
    <property type="match status" value="1"/>
</dbReference>
<organism evidence="15 16">
    <name type="scientific">Rhodococcus koreensis</name>
    <dbReference type="NCBI Taxonomy" id="99653"/>
    <lineage>
        <taxon>Bacteria</taxon>
        <taxon>Bacillati</taxon>
        <taxon>Actinomycetota</taxon>
        <taxon>Actinomycetes</taxon>
        <taxon>Mycobacteriales</taxon>
        <taxon>Nocardiaceae</taxon>
        <taxon>Rhodococcus</taxon>
    </lineage>
</organism>
<evidence type="ECO:0000256" key="7">
    <source>
        <dbReference type="ARBA" id="ARBA00023136"/>
    </source>
</evidence>
<dbReference type="CDD" id="cd13432">
    <property type="entry name" value="LDT_IgD_like_2"/>
    <property type="match status" value="1"/>
</dbReference>
<gene>
    <name evidence="15" type="ORF">SAMN04490239_6687</name>
</gene>
<keyword evidence="3" id="KW-0808">Transferase</keyword>
<evidence type="ECO:0000256" key="1">
    <source>
        <dbReference type="ARBA" id="ARBA00004752"/>
    </source>
</evidence>
<dbReference type="InterPro" id="IPR041280">
    <property type="entry name" value="Big_10"/>
</dbReference>